<gene>
    <name evidence="3" type="primary">LOC106763306</name>
</gene>
<reference evidence="2" key="1">
    <citation type="journal article" date="2014" name="Nat. Commun.">
        <title>Genome sequence of mungbean and insights into evolution within Vigna species.</title>
        <authorList>
            <person name="Kang Y.J."/>
            <person name="Kim S.K."/>
            <person name="Kim M.Y."/>
            <person name="Lestari P."/>
            <person name="Kim K.H."/>
            <person name="Ha B.K."/>
            <person name="Jun T.H."/>
            <person name="Hwang W.J."/>
            <person name="Lee T."/>
            <person name="Lee J."/>
            <person name="Shim S."/>
            <person name="Yoon M.Y."/>
            <person name="Jang Y.E."/>
            <person name="Han K.S."/>
            <person name="Taeprayoon P."/>
            <person name="Yoon N."/>
            <person name="Somta P."/>
            <person name="Tanya P."/>
            <person name="Kim K.S."/>
            <person name="Gwag J.G."/>
            <person name="Moon J.K."/>
            <person name="Lee Y.H."/>
            <person name="Park B.S."/>
            <person name="Bombarely A."/>
            <person name="Doyle J.J."/>
            <person name="Jackson S.A."/>
            <person name="Schafleitner R."/>
            <person name="Srinives P."/>
            <person name="Varshney R.K."/>
            <person name="Lee S.H."/>
        </authorList>
    </citation>
    <scope>NUCLEOTIDE SEQUENCE [LARGE SCALE GENOMIC DNA]</scope>
    <source>
        <strain evidence="2">cv. VC1973A</strain>
    </source>
</reference>
<dbReference type="Pfam" id="PF22936">
    <property type="entry name" value="Pol_BBD"/>
    <property type="match status" value="1"/>
</dbReference>
<proteinExistence type="predicted"/>
<dbReference type="InterPro" id="IPR054722">
    <property type="entry name" value="PolX-like_BBD"/>
</dbReference>
<keyword evidence="2" id="KW-1185">Reference proteome</keyword>
<dbReference type="GeneID" id="106763306"/>
<protein>
    <submittedName>
        <fullName evidence="3">Uncharacterized protein LOC106763306</fullName>
    </submittedName>
</protein>
<dbReference type="KEGG" id="vra:106763306"/>
<accession>A0A1S3UAD7</accession>
<dbReference type="PANTHER" id="PTHR35317">
    <property type="entry name" value="OS04G0629600 PROTEIN"/>
    <property type="match status" value="1"/>
</dbReference>
<dbReference type="AlphaFoldDB" id="A0A1S3UAD7"/>
<evidence type="ECO:0000313" key="2">
    <source>
        <dbReference type="Proteomes" id="UP000087766"/>
    </source>
</evidence>
<dbReference type="Proteomes" id="UP000087766">
    <property type="component" value="Chromosome 6"/>
</dbReference>
<name>A0A1S3UAD7_VIGRR</name>
<evidence type="ECO:0000313" key="3">
    <source>
        <dbReference type="RefSeq" id="XP_014502993.1"/>
    </source>
</evidence>
<reference evidence="3" key="2">
    <citation type="submission" date="2025-08" db="UniProtKB">
        <authorList>
            <consortium name="RefSeq"/>
        </authorList>
    </citation>
    <scope>IDENTIFICATION</scope>
    <source>
        <tissue evidence="3">Leaf</tissue>
    </source>
</reference>
<organism evidence="2 3">
    <name type="scientific">Vigna radiata var. radiata</name>
    <name type="common">Mung bean</name>
    <name type="synonym">Phaseolus aureus</name>
    <dbReference type="NCBI Taxonomy" id="3916"/>
    <lineage>
        <taxon>Eukaryota</taxon>
        <taxon>Viridiplantae</taxon>
        <taxon>Streptophyta</taxon>
        <taxon>Embryophyta</taxon>
        <taxon>Tracheophyta</taxon>
        <taxon>Spermatophyta</taxon>
        <taxon>Magnoliopsida</taxon>
        <taxon>eudicotyledons</taxon>
        <taxon>Gunneridae</taxon>
        <taxon>Pentapetalae</taxon>
        <taxon>rosids</taxon>
        <taxon>fabids</taxon>
        <taxon>Fabales</taxon>
        <taxon>Fabaceae</taxon>
        <taxon>Papilionoideae</taxon>
        <taxon>50 kb inversion clade</taxon>
        <taxon>NPAAA clade</taxon>
        <taxon>indigoferoid/millettioid clade</taxon>
        <taxon>Phaseoleae</taxon>
        <taxon>Vigna</taxon>
    </lineage>
</organism>
<dbReference type="RefSeq" id="XP_014502993.1">
    <property type="nucleotide sequence ID" value="XM_014647507.1"/>
</dbReference>
<feature type="domain" description="Retrovirus-related Pol polyprotein from transposon TNT 1-94-like beta-barrel" evidence="1">
    <location>
        <begin position="236"/>
        <end position="286"/>
    </location>
</feature>
<sequence>MTTLEFVQPAIPKFDGHYDFWAMTMENFLRSKELWSLVEVGIPTLVIGSGSSGEAHKGIVEAAKLNDLKVKNFLFQSIDRKILETILDKSTSRAIWNSMKQKYQGSTRVKRAQLQALRKEFKLLTMKEGEKVDTFLGRTMSIVSKMKSNEEAVEQSVVRKNMSSKQLMSTLVAEAVKRRSLAEAKAVVGLECHRLGHFQYECPDWDNKANYAEFNDEEEILLMAHEEQQMQEDERWYFDSGCSNHMTRNKTWFLNLEEEHSKTVKLGNDTHMTVAAKGSIQIHVNGITQKPVKLIYGTLVLPT</sequence>
<dbReference type="Pfam" id="PF14223">
    <property type="entry name" value="Retrotran_gag_2"/>
    <property type="match status" value="1"/>
</dbReference>
<dbReference type="PANTHER" id="PTHR35317:SF34">
    <property type="match status" value="1"/>
</dbReference>
<evidence type="ECO:0000259" key="1">
    <source>
        <dbReference type="Pfam" id="PF22936"/>
    </source>
</evidence>
<dbReference type="OrthoDB" id="2013098at2759"/>